<dbReference type="EMBL" id="CP048992">
    <property type="protein sequence ID" value="QID80841.1"/>
    <property type="molecule type" value="Genomic_DNA"/>
</dbReference>
<dbReference type="SMART" id="SM00027">
    <property type="entry name" value="EH"/>
    <property type="match status" value="1"/>
</dbReference>
<feature type="compositionally biased region" description="Basic residues" evidence="5">
    <location>
        <begin position="409"/>
        <end position="438"/>
    </location>
</feature>
<evidence type="ECO:0000256" key="2">
    <source>
        <dbReference type="ARBA" id="ARBA00061579"/>
    </source>
</evidence>
<feature type="compositionally biased region" description="Low complexity" evidence="5">
    <location>
        <begin position="184"/>
        <end position="198"/>
    </location>
</feature>
<dbReference type="SUPFAM" id="SSF47473">
    <property type="entry name" value="EF-hand"/>
    <property type="match status" value="1"/>
</dbReference>
<comment type="similarity">
    <text evidence="2">Belongs to the IRS4 family.</text>
</comment>
<protein>
    <submittedName>
        <fullName evidence="7">Increased rDNA silencing protein</fullName>
    </submittedName>
</protein>
<dbReference type="GO" id="GO:0000407">
    <property type="term" value="C:phagophore assembly site"/>
    <property type="evidence" value="ECO:0007669"/>
    <property type="project" value="UniProtKB-ARBA"/>
</dbReference>
<dbReference type="CDD" id="cd00052">
    <property type="entry name" value="EH"/>
    <property type="match status" value="1"/>
</dbReference>
<dbReference type="Gene3D" id="1.10.238.10">
    <property type="entry name" value="EF-hand"/>
    <property type="match status" value="1"/>
</dbReference>
<gene>
    <name evidence="7" type="primary">IRS4_1</name>
    <name evidence="7" type="ORF">GRS66_003192</name>
</gene>
<feature type="coiled-coil region" evidence="4">
    <location>
        <begin position="583"/>
        <end position="610"/>
    </location>
</feature>
<evidence type="ECO:0000313" key="7">
    <source>
        <dbReference type="EMBL" id="QID80841.1"/>
    </source>
</evidence>
<dbReference type="Pfam" id="PF12763">
    <property type="entry name" value="EH"/>
    <property type="match status" value="1"/>
</dbReference>
<dbReference type="OrthoDB" id="10045710at2759"/>
<feature type="compositionally biased region" description="Acidic residues" evidence="5">
    <location>
        <begin position="389"/>
        <end position="402"/>
    </location>
</feature>
<dbReference type="InterPro" id="IPR011992">
    <property type="entry name" value="EF-hand-dom_pair"/>
</dbReference>
<feature type="compositionally biased region" description="Polar residues" evidence="5">
    <location>
        <begin position="248"/>
        <end position="260"/>
    </location>
</feature>
<organism evidence="7 8">
    <name type="scientific">Saccharomyces pastorianus</name>
    <name type="common">Lager yeast</name>
    <name type="synonym">Saccharomyces cerevisiae x Saccharomyces eubayanus</name>
    <dbReference type="NCBI Taxonomy" id="27292"/>
    <lineage>
        <taxon>Eukaryota</taxon>
        <taxon>Fungi</taxon>
        <taxon>Dikarya</taxon>
        <taxon>Ascomycota</taxon>
        <taxon>Saccharomycotina</taxon>
        <taxon>Saccharomycetes</taxon>
        <taxon>Saccharomycetales</taxon>
        <taxon>Saccharomycetaceae</taxon>
        <taxon>Saccharomyces</taxon>
    </lineage>
</organism>
<evidence type="ECO:0000256" key="4">
    <source>
        <dbReference type="SAM" id="Coils"/>
    </source>
</evidence>
<keyword evidence="1" id="KW-0443">Lipid metabolism</keyword>
<feature type="domain" description="EH" evidence="6">
    <location>
        <begin position="480"/>
        <end position="570"/>
    </location>
</feature>
<feature type="compositionally biased region" description="Polar residues" evidence="5">
    <location>
        <begin position="50"/>
        <end position="65"/>
    </location>
</feature>
<reference evidence="7 8" key="1">
    <citation type="journal article" date="2019" name="BMC Genomics">
        <title>Chromosome level assembly and comparative genome analysis confirm lager-brewing yeasts originated from a single hybridization.</title>
        <authorList>
            <person name="Salazar A.N."/>
            <person name="Gorter de Vries A.R."/>
            <person name="van den Broek M."/>
            <person name="Brouwers N."/>
            <person name="de la Torre Cortes P."/>
            <person name="Kuijpers N.G.A."/>
            <person name="Daran J.G."/>
            <person name="Abeel T."/>
        </authorList>
    </citation>
    <scope>NUCLEOTIDE SEQUENCE [LARGE SCALE GENOMIC DNA]</scope>
    <source>
        <strain evidence="7 8">CBS 1483</strain>
    </source>
</reference>
<evidence type="ECO:0000259" key="6">
    <source>
        <dbReference type="SMART" id="SM00027"/>
    </source>
</evidence>
<keyword evidence="8" id="KW-1185">Reference proteome</keyword>
<sequence length="615" mass="68850">MRLSFGKQRYHGGTTVTLTEQGASDSLRAAQAIFQNHSNEVSSPCPPVTVSRNPQTRLSEPSLQKSGRKQEQKKARIRTKQVPKIKTTAPNDVELSKKHRSSPAGKDNVSSTAQMAAALAHSQSKLSSDNNSSHSSALDTLKVLETPNLNGLLGIHSRSSSRNGSNESLTPGQRTPDNRSQENLLTSFSSGRRLSSSSMEPATNKDSNKALPKRRPSPPLQSSLVGSGQLHENENLSSISIDSRHSLNPDTSDVISNRSQTSLSQTINQLSLCVSEPSIASSNTTTTTSNQGSGLPNLVPNYSSDMRKKKLVNKFKRKVFGSKPKHLSSQYEMDASSEELGQHEQQPSMRFKTTLRKTSVSTNAENDHASSLHEGNLRYKYNPSNDTYDVYDDTDSDSESDQNQDALTKPRKRDRIKRKIRNSANKTAHHRPIHRTRDRKFNEDKPWKSHTDITFVTDNERKRYESMWVSNRHRHLNLLSWWPSITGDSGAINTLPEDGLILGIIVRDIWKRSNLPNSLLAEIYTKVDTRKDGTLDRKSFIVGMWLVDQCLYGRKLPNVVEQCVWDSVDRYASTTVVPVSTLKAMAKQKRKQMKEEIKNIKKENRVVLVDHNSSS</sequence>
<dbReference type="InterPro" id="IPR000261">
    <property type="entry name" value="EH_dom"/>
</dbReference>
<evidence type="ECO:0000256" key="5">
    <source>
        <dbReference type="SAM" id="MobiDB-lite"/>
    </source>
</evidence>
<dbReference type="FunFam" id="1.10.238.10:FF:000326">
    <property type="entry name" value="IRS4p EH domain-containing protein"/>
    <property type="match status" value="1"/>
</dbReference>
<feature type="compositionally biased region" description="Low complexity" evidence="5">
    <location>
        <begin position="281"/>
        <end position="290"/>
    </location>
</feature>
<feature type="compositionally biased region" description="Basic and acidic residues" evidence="5">
    <location>
        <begin position="365"/>
        <end position="377"/>
    </location>
</feature>
<name>A0A6C1DVP8_SACPS</name>
<keyword evidence="4" id="KW-0175">Coiled coil</keyword>
<feature type="region of interest" description="Disordered" evidence="5">
    <location>
        <begin position="323"/>
        <end position="445"/>
    </location>
</feature>
<dbReference type="GO" id="GO:0031505">
    <property type="term" value="P:fungal-type cell wall organization"/>
    <property type="evidence" value="ECO:0007669"/>
    <property type="project" value="UniProtKB-ARBA"/>
</dbReference>
<dbReference type="Proteomes" id="UP000501346">
    <property type="component" value="Chromosome ScXI"/>
</dbReference>
<evidence type="ECO:0000313" key="8">
    <source>
        <dbReference type="Proteomes" id="UP000501346"/>
    </source>
</evidence>
<dbReference type="AlphaFoldDB" id="A0A6C1DVP8"/>
<comment type="subunit">
    <text evidence="3">Interacts with INP51.</text>
</comment>
<feature type="compositionally biased region" description="Low complexity" evidence="5">
    <location>
        <begin position="157"/>
        <end position="168"/>
    </location>
</feature>
<feature type="compositionally biased region" description="Low complexity" evidence="5">
    <location>
        <begin position="121"/>
        <end position="135"/>
    </location>
</feature>
<evidence type="ECO:0000256" key="1">
    <source>
        <dbReference type="ARBA" id="ARBA00023098"/>
    </source>
</evidence>
<feature type="region of interest" description="Disordered" evidence="5">
    <location>
        <begin position="38"/>
        <end position="135"/>
    </location>
</feature>
<accession>A0A6C1DVP8</accession>
<proteinExistence type="inferred from homology"/>
<feature type="region of interest" description="Disordered" evidence="5">
    <location>
        <begin position="152"/>
        <end position="260"/>
    </location>
</feature>
<feature type="region of interest" description="Disordered" evidence="5">
    <location>
        <begin position="280"/>
        <end position="302"/>
    </location>
</feature>
<evidence type="ECO:0000256" key="3">
    <source>
        <dbReference type="ARBA" id="ARBA00063275"/>
    </source>
</evidence>
<dbReference type="GO" id="GO:0006629">
    <property type="term" value="P:lipid metabolic process"/>
    <property type="evidence" value="ECO:0007669"/>
    <property type="project" value="UniProtKB-KW"/>
</dbReference>